<dbReference type="SUPFAM" id="SSF55166">
    <property type="entry name" value="Hedgehog/DD-peptidase"/>
    <property type="match status" value="1"/>
</dbReference>
<dbReference type="RefSeq" id="WP_121900475.1">
    <property type="nucleotide sequence ID" value="NZ_REFW01000001.1"/>
</dbReference>
<keyword evidence="2" id="KW-0732">Signal</keyword>
<evidence type="ECO:0000259" key="3">
    <source>
        <dbReference type="Pfam" id="PF13539"/>
    </source>
</evidence>
<dbReference type="InterPro" id="IPR039561">
    <property type="entry name" value="Peptidase_M15C"/>
</dbReference>
<evidence type="ECO:0000256" key="2">
    <source>
        <dbReference type="SAM" id="SignalP"/>
    </source>
</evidence>
<dbReference type="Proteomes" id="UP000275256">
    <property type="component" value="Unassembled WGS sequence"/>
</dbReference>
<feature type="compositionally biased region" description="Pro residues" evidence="1">
    <location>
        <begin position="156"/>
        <end position="171"/>
    </location>
</feature>
<feature type="region of interest" description="Disordered" evidence="1">
    <location>
        <begin position="553"/>
        <end position="596"/>
    </location>
</feature>
<feature type="signal peptide" evidence="2">
    <location>
        <begin position="1"/>
        <end position="22"/>
    </location>
</feature>
<feature type="region of interest" description="Disordered" evidence="1">
    <location>
        <begin position="151"/>
        <end position="171"/>
    </location>
</feature>
<evidence type="ECO:0000313" key="5">
    <source>
        <dbReference type="Proteomes" id="UP000275256"/>
    </source>
</evidence>
<feature type="domain" description="Peptidase M15C" evidence="3">
    <location>
        <begin position="472"/>
        <end position="547"/>
    </location>
</feature>
<sequence>MLALVAAASLLLGLSATSPARAADWREYTSSGRQWREKCDTYSSTVVRCRTEIRATVASWNGRRFVTTTGWAFNNLLYKPSPRAQWVGNPLATPGEHTIDGRRWKTECETAWTGRNGCRSMILADVVDGSGGRYRYVSTWVFNSAVQFLPSSSTPPTTPPIPDPGPAPDPTPGATLAIATVGHKELPTGGLYRYFAPIRVTGRVTGSVAGTEVSLTLTDYSAKVWGTTSARTDSAGRFTASLPPSFAGWAQVVATLGPDHEPAARQFTILPASLTQAAPTQIDPLSTPAITGRLIPAVAGVTVQALANVAGTWQSVASATTAADGSYAITWNHNRRVLGAVGVRVRATTAWGNTFETGVTNTITRMRWPNTVITPTTSDEVSSTYRAGCPVSPGNLRTIRINQQGMDGTIHRGEIIVRADLAAKVADSFEQVFAAGFPVAQMRNPNVWGGSDTSMMAANNTSAFNCRRVVGNPTALSPHSYGKAVDFNPVQNPYRDPNGKWWPSATYSVNRPASVPGLHTASSASVKAFQGNGFTWFSGWDWHHFEYPNRASTTLTARPGAPSPTTAGDLDDRSLPQPDGWQGEVRDGSPDEGFTGNGTWLHAVDPATKGTDMLAVGCAPTTTDAPRPVAALEGNLTADGRPGISVALQFASEAEATRYFGAWQSQMQACVGDSATELGAPDATWLGRWDVDGTRWSEAAGQRGDTVKLTLLDDDLTVTDLEGIAANF</sequence>
<dbReference type="AlphaFoldDB" id="A0A3M0GBY7"/>
<dbReference type="OrthoDB" id="9799970at2"/>
<reference evidence="4 5" key="1">
    <citation type="submission" date="2018-10" db="EMBL/GenBank/DDBJ databases">
        <title>Tessaracoccus antarcticuss sp. nov., isolated from sediment.</title>
        <authorList>
            <person name="Zhou L.Y."/>
            <person name="Du Z.J."/>
        </authorList>
    </citation>
    <scope>NUCLEOTIDE SEQUENCE [LARGE SCALE GENOMIC DNA]</scope>
    <source>
        <strain evidence="4 5">JDX10</strain>
    </source>
</reference>
<dbReference type="EMBL" id="REFW01000001">
    <property type="protein sequence ID" value="RMB61927.1"/>
    <property type="molecule type" value="Genomic_DNA"/>
</dbReference>
<dbReference type="Pfam" id="PF13539">
    <property type="entry name" value="Peptidase_M15_4"/>
    <property type="match status" value="1"/>
</dbReference>
<feature type="chain" id="PRO_5018334496" evidence="2">
    <location>
        <begin position="23"/>
        <end position="728"/>
    </location>
</feature>
<evidence type="ECO:0000313" key="4">
    <source>
        <dbReference type="EMBL" id="RMB61927.1"/>
    </source>
</evidence>
<organism evidence="4 5">
    <name type="scientific">Tessaracoccus antarcticus</name>
    <dbReference type="NCBI Taxonomy" id="2479848"/>
    <lineage>
        <taxon>Bacteria</taxon>
        <taxon>Bacillati</taxon>
        <taxon>Actinomycetota</taxon>
        <taxon>Actinomycetes</taxon>
        <taxon>Propionibacteriales</taxon>
        <taxon>Propionibacteriaceae</taxon>
        <taxon>Tessaracoccus</taxon>
    </lineage>
</organism>
<comment type="caution">
    <text evidence="4">The sequence shown here is derived from an EMBL/GenBank/DDBJ whole genome shotgun (WGS) entry which is preliminary data.</text>
</comment>
<protein>
    <submittedName>
        <fullName evidence="4">M15 family peptidase</fullName>
    </submittedName>
</protein>
<dbReference type="Gene3D" id="3.30.1380.10">
    <property type="match status" value="1"/>
</dbReference>
<gene>
    <name evidence="4" type="ORF">EAX62_04855</name>
</gene>
<accession>A0A3M0GBY7</accession>
<proteinExistence type="predicted"/>
<dbReference type="GO" id="GO:0008233">
    <property type="term" value="F:peptidase activity"/>
    <property type="evidence" value="ECO:0007669"/>
    <property type="project" value="InterPro"/>
</dbReference>
<name>A0A3M0GBY7_9ACTN</name>
<evidence type="ECO:0000256" key="1">
    <source>
        <dbReference type="SAM" id="MobiDB-lite"/>
    </source>
</evidence>
<dbReference type="InterPro" id="IPR009045">
    <property type="entry name" value="Zn_M74/Hedgehog-like"/>
</dbReference>
<keyword evidence="5" id="KW-1185">Reference proteome</keyword>